<dbReference type="GO" id="GO:0005975">
    <property type="term" value="P:carbohydrate metabolic process"/>
    <property type="evidence" value="ECO:0007669"/>
    <property type="project" value="InterPro"/>
</dbReference>
<evidence type="ECO:0000313" key="9">
    <source>
        <dbReference type="EMBL" id="MDR6526863.1"/>
    </source>
</evidence>
<dbReference type="EC" id="3.2.1.96" evidence="2"/>
<dbReference type="SUPFAM" id="SSF51445">
    <property type="entry name" value="(Trans)glycosidases"/>
    <property type="match status" value="1"/>
</dbReference>
<proteinExistence type="inferred from homology"/>
<feature type="domain" description="Endo-beta-N-acetylglucosaminidase EndoS/F2-like TIM-barrel" evidence="8">
    <location>
        <begin position="67"/>
        <end position="257"/>
    </location>
</feature>
<dbReference type="Proteomes" id="UP001184861">
    <property type="component" value="Unassembled WGS sequence"/>
</dbReference>
<protein>
    <recommendedName>
        <fullName evidence="2">mannosyl-glycoprotein endo-beta-N-acetylglucosaminidase</fullName>
        <ecNumber evidence="2">3.2.1.96</ecNumber>
    </recommendedName>
</protein>
<evidence type="ECO:0000256" key="1">
    <source>
        <dbReference type="ARBA" id="ARBA00009336"/>
    </source>
</evidence>
<evidence type="ECO:0000256" key="5">
    <source>
        <dbReference type="ARBA" id="ARBA00023295"/>
    </source>
</evidence>
<dbReference type="Pfam" id="PF23916">
    <property type="entry name" value="TIM-barrel_EndoS"/>
    <property type="match status" value="1"/>
</dbReference>
<evidence type="ECO:0000256" key="6">
    <source>
        <dbReference type="ARBA" id="ARBA00034414"/>
    </source>
</evidence>
<keyword evidence="4" id="KW-0378">Hydrolase</keyword>
<comment type="catalytic activity">
    <reaction evidence="6">
        <text>an N(4)-(oligosaccharide-(1-&gt;3)-[oligosaccharide-(1-&gt;6)]-beta-D-Man-(1-&gt;4)-beta-D-GlcNAc-(1-&gt;4)-alpha-D-GlcNAc)-L-asparaginyl-[protein] + H2O = an oligosaccharide-(1-&gt;3)-[oligosaccharide-(1-&gt;6)]-beta-D-Man-(1-&gt;4)-D-GlcNAc + N(4)-(N-acetyl-beta-D-glucosaminyl)-L-asparaginyl-[protein]</text>
        <dbReference type="Rhea" id="RHEA:73067"/>
        <dbReference type="Rhea" id="RHEA-COMP:12603"/>
        <dbReference type="Rhea" id="RHEA-COMP:18176"/>
        <dbReference type="ChEBI" id="CHEBI:15377"/>
        <dbReference type="ChEBI" id="CHEBI:132248"/>
        <dbReference type="ChEBI" id="CHEBI:192714"/>
        <dbReference type="ChEBI" id="CHEBI:192715"/>
        <dbReference type="EC" id="3.2.1.96"/>
    </reaction>
</comment>
<dbReference type="Gene3D" id="3.20.20.80">
    <property type="entry name" value="Glycosidases"/>
    <property type="match status" value="1"/>
</dbReference>
<gene>
    <name evidence="9" type="ORF">J2787_002243</name>
</gene>
<evidence type="ECO:0000256" key="4">
    <source>
        <dbReference type="ARBA" id="ARBA00022801"/>
    </source>
</evidence>
<dbReference type="InterPro" id="IPR057016">
    <property type="entry name" value="EndoS_F2-like_TIM-barrel"/>
</dbReference>
<dbReference type="InterPro" id="IPR001579">
    <property type="entry name" value="Glyco_hydro_18_chit_AS"/>
</dbReference>
<keyword evidence="5" id="KW-0326">Glycosidase</keyword>
<comment type="caution">
    <text evidence="9">The sequence shown here is derived from an EMBL/GenBank/DDBJ whole genome shotgun (WGS) entry which is preliminary data.</text>
</comment>
<dbReference type="RefSeq" id="WP_309878071.1">
    <property type="nucleotide sequence ID" value="NZ_JAVDQY010000002.1"/>
</dbReference>
<evidence type="ECO:0000256" key="2">
    <source>
        <dbReference type="ARBA" id="ARBA00012566"/>
    </source>
</evidence>
<reference evidence="9" key="1">
    <citation type="submission" date="2023-07" db="EMBL/GenBank/DDBJ databases">
        <title>Sorghum-associated microbial communities from plants grown in Nebraska, USA.</title>
        <authorList>
            <person name="Schachtman D."/>
        </authorList>
    </citation>
    <scope>NUCLEOTIDE SEQUENCE</scope>
    <source>
        <strain evidence="9">DS2360</strain>
    </source>
</reference>
<sequence length="330" mass="37219">MKNKTKNSFLKLLILILLSLNCISCTGDEGTVDPQQPDPLEAISHKKFKVVGYFNGLTRGGVTPDYYNLRDIPEGVDIVNLFHRFSGLCNLKRGDRAPGATGEDAKTLTEIVNDIQYLKSKGTIVVQTQFLNEIFENYKDERKTIKFQNTPEDYDAYAKKVSDSLNKWGFDGIDLDLEPGYSTTGIDSNDWDLYVQAFAKYFGPKSKSGKLLIIDTNVGLSELKLSQETLTKISSIYIQDYWGSEAYTDGKIDGYVQAGFPKGRIMLISADFEAAYSSTDSSQGPLRLKQYYTSPKYQSKVGGYGAYGFNFDKKLDYKYYQEMIVKLKTY</sequence>
<feature type="signal peptide" evidence="7">
    <location>
        <begin position="1"/>
        <end position="27"/>
    </location>
</feature>
<accession>A0AAE4C2S1</accession>
<evidence type="ECO:0000313" key="10">
    <source>
        <dbReference type="Proteomes" id="UP001184861"/>
    </source>
</evidence>
<dbReference type="PROSITE" id="PS01095">
    <property type="entry name" value="GH18_1"/>
    <property type="match status" value="1"/>
</dbReference>
<dbReference type="GO" id="GO:0033925">
    <property type="term" value="F:mannosyl-glycoprotein endo-beta-N-acetylglucosaminidase activity"/>
    <property type="evidence" value="ECO:0007669"/>
    <property type="project" value="UniProtKB-EC"/>
</dbReference>
<evidence type="ECO:0000256" key="7">
    <source>
        <dbReference type="SAM" id="SignalP"/>
    </source>
</evidence>
<dbReference type="EMBL" id="JAVDQY010000002">
    <property type="protein sequence ID" value="MDR6526863.1"/>
    <property type="molecule type" value="Genomic_DNA"/>
</dbReference>
<organism evidence="9 10">
    <name type="scientific">Chryseobacterium rhizosphaerae</name>
    <dbReference type="NCBI Taxonomy" id="395937"/>
    <lineage>
        <taxon>Bacteria</taxon>
        <taxon>Pseudomonadati</taxon>
        <taxon>Bacteroidota</taxon>
        <taxon>Flavobacteriia</taxon>
        <taxon>Flavobacteriales</taxon>
        <taxon>Weeksellaceae</taxon>
        <taxon>Chryseobacterium group</taxon>
        <taxon>Chryseobacterium</taxon>
    </lineage>
</organism>
<comment type="similarity">
    <text evidence="1">Belongs to the glycosyl hydrolase 18 family.</text>
</comment>
<evidence type="ECO:0000256" key="3">
    <source>
        <dbReference type="ARBA" id="ARBA00022729"/>
    </source>
</evidence>
<feature type="chain" id="PRO_5042191432" description="mannosyl-glycoprotein endo-beta-N-acetylglucosaminidase" evidence="7">
    <location>
        <begin position="28"/>
        <end position="330"/>
    </location>
</feature>
<evidence type="ECO:0000259" key="8">
    <source>
        <dbReference type="Pfam" id="PF23916"/>
    </source>
</evidence>
<dbReference type="InterPro" id="IPR017853">
    <property type="entry name" value="GH"/>
</dbReference>
<dbReference type="AlphaFoldDB" id="A0AAE4C2S1"/>
<keyword evidence="3 7" id="KW-0732">Signal</keyword>
<name>A0AAE4C2S1_9FLAO</name>